<evidence type="ECO:0000313" key="3">
    <source>
        <dbReference type="Proteomes" id="UP000789508"/>
    </source>
</evidence>
<dbReference type="PANTHER" id="PTHR11102:SF160">
    <property type="entry name" value="ERAD-ASSOCIATED E3 UBIQUITIN-PROTEIN LIGASE COMPONENT HRD3"/>
    <property type="match status" value="1"/>
</dbReference>
<dbReference type="OrthoDB" id="2384430at2759"/>
<dbReference type="Gene3D" id="1.25.40.10">
    <property type="entry name" value="Tetratricopeptide repeat domain"/>
    <property type="match status" value="1"/>
</dbReference>
<dbReference type="GO" id="GO:0007166">
    <property type="term" value="P:cell surface receptor signaling pathway"/>
    <property type="evidence" value="ECO:0007669"/>
    <property type="project" value="InterPro"/>
</dbReference>
<accession>A0A9N8WGJ8</accession>
<reference evidence="2" key="1">
    <citation type="submission" date="2021-06" db="EMBL/GenBank/DDBJ databases">
        <authorList>
            <person name="Kallberg Y."/>
            <person name="Tangrot J."/>
            <person name="Rosling A."/>
        </authorList>
    </citation>
    <scope>NUCLEOTIDE SEQUENCE</scope>
    <source>
        <strain evidence="2">FL130A</strain>
    </source>
</reference>
<comment type="caution">
    <text evidence="2">The sequence shown here is derived from an EMBL/GenBank/DDBJ whole genome shotgun (WGS) entry which is preliminary data.</text>
</comment>
<dbReference type="Proteomes" id="UP000789508">
    <property type="component" value="Unassembled WGS sequence"/>
</dbReference>
<evidence type="ECO:0000256" key="1">
    <source>
        <dbReference type="ARBA" id="ARBA00038101"/>
    </source>
</evidence>
<evidence type="ECO:0000313" key="2">
    <source>
        <dbReference type="EMBL" id="CAG8482028.1"/>
    </source>
</evidence>
<dbReference type="AlphaFoldDB" id="A0A9N8WGJ8"/>
<organism evidence="2 3">
    <name type="scientific">Ambispora leptoticha</name>
    <dbReference type="NCBI Taxonomy" id="144679"/>
    <lineage>
        <taxon>Eukaryota</taxon>
        <taxon>Fungi</taxon>
        <taxon>Fungi incertae sedis</taxon>
        <taxon>Mucoromycota</taxon>
        <taxon>Glomeromycotina</taxon>
        <taxon>Glomeromycetes</taxon>
        <taxon>Archaeosporales</taxon>
        <taxon>Ambisporaceae</taxon>
        <taxon>Ambispora</taxon>
    </lineage>
</organism>
<sequence>MSNIPKQAGFKIFEPLIKDVRKYADKIGECYEHAEHNRRICSVLLKRANSAAVEVKSLRQLKNEYTWFFENSVNYPIFRGFVKVIENIQNFVIDISQLQGLIKYYNEYRGPGFSIDRKFYSLISEFEKATEELTIALQNRLVFVKPKGQKFEDKEAIERDMRDMEKYIETIEGATSFYSTDRPTLTYIFTELFDLSRKNIQQPASRMMPNPRPLFAVQTIQDAINMHKKDGREAVIYFERSADNGNSTAMYNVGKMYYNGNGVIQNMEKGVYYLRLAALKGQPEAIDMCKKYQIPL</sequence>
<dbReference type="InterPro" id="IPR036537">
    <property type="entry name" value="Adaptor_Cbl_N_dom_sf"/>
</dbReference>
<proteinExistence type="inferred from homology"/>
<protein>
    <submittedName>
        <fullName evidence="2">11014_t:CDS:1</fullName>
    </submittedName>
</protein>
<comment type="similarity">
    <text evidence="1">Belongs to the sel-1 family.</text>
</comment>
<keyword evidence="3" id="KW-1185">Reference proteome</keyword>
<dbReference type="InterPro" id="IPR006597">
    <property type="entry name" value="Sel1-like"/>
</dbReference>
<dbReference type="EMBL" id="CAJVPS010000382">
    <property type="protein sequence ID" value="CAG8482028.1"/>
    <property type="molecule type" value="Genomic_DNA"/>
</dbReference>
<gene>
    <name evidence="2" type="ORF">ALEPTO_LOCUS2538</name>
</gene>
<dbReference type="InterPro" id="IPR011990">
    <property type="entry name" value="TPR-like_helical_dom_sf"/>
</dbReference>
<dbReference type="Pfam" id="PF08238">
    <property type="entry name" value="Sel1"/>
    <property type="match status" value="2"/>
</dbReference>
<dbReference type="SUPFAM" id="SSF81901">
    <property type="entry name" value="HCP-like"/>
    <property type="match status" value="1"/>
</dbReference>
<dbReference type="SMART" id="SM00671">
    <property type="entry name" value="SEL1"/>
    <property type="match status" value="1"/>
</dbReference>
<dbReference type="PANTHER" id="PTHR11102">
    <property type="entry name" value="SEL-1-LIKE PROTEIN"/>
    <property type="match status" value="1"/>
</dbReference>
<dbReference type="InterPro" id="IPR050767">
    <property type="entry name" value="Sel1_AlgK"/>
</dbReference>
<dbReference type="Gene3D" id="1.20.930.20">
    <property type="entry name" value="Adaptor protein Cbl, N-terminal domain"/>
    <property type="match status" value="1"/>
</dbReference>
<dbReference type="InterPro" id="IPR059179">
    <property type="entry name" value="MLKL-like_MCAfunc"/>
</dbReference>
<name>A0A9N8WGJ8_9GLOM</name>
<dbReference type="CDD" id="cd21037">
    <property type="entry name" value="MLKL_NTD"/>
    <property type="match status" value="1"/>
</dbReference>